<dbReference type="InterPro" id="IPR041506">
    <property type="entry name" value="DUF5645"/>
</dbReference>
<dbReference type="Pfam" id="PF08445">
    <property type="entry name" value="FR47"/>
    <property type="match status" value="1"/>
</dbReference>
<evidence type="ECO:0000313" key="2">
    <source>
        <dbReference type="EMBL" id="JAB65338.1"/>
    </source>
</evidence>
<proteinExistence type="predicted"/>
<feature type="domain" description="N-acetyltransferase" evidence="1">
    <location>
        <begin position="182"/>
        <end position="310"/>
    </location>
</feature>
<name>V5GY58_ANOGL</name>
<dbReference type="AlphaFoldDB" id="V5GY58"/>
<dbReference type="InterPro" id="IPR013653">
    <property type="entry name" value="GCN5-like_dom"/>
</dbReference>
<dbReference type="PANTHER" id="PTHR20958:SF6">
    <property type="entry name" value="GLYCINE N-ACYLTRANSFERASE-LIKE PROTEIN"/>
    <property type="match status" value="1"/>
</dbReference>
<dbReference type="PANTHER" id="PTHR20958">
    <property type="entry name" value="GLYCINE N-ACYLTRANSFERASE-LIKE PROTEIN"/>
    <property type="match status" value="1"/>
</dbReference>
<dbReference type="Pfam" id="PF18713">
    <property type="entry name" value="DUF5645"/>
    <property type="match status" value="1"/>
</dbReference>
<dbReference type="PROSITE" id="PS51186">
    <property type="entry name" value="GNAT"/>
    <property type="match status" value="1"/>
</dbReference>
<reference evidence="2" key="1">
    <citation type="submission" date="2013-07" db="EMBL/GenBank/DDBJ databases">
        <title>Midgut Transcriptome Profiling of Anoplphora glabripennis, a Lignocellulose Degrading, Wood-Boring Cerambycid.</title>
        <authorList>
            <person name="Scully E.D."/>
            <person name="Hoover K."/>
            <person name="Carlson J.E."/>
            <person name="Tien M."/>
            <person name="Geib S.M."/>
        </authorList>
    </citation>
    <scope>NUCLEOTIDE SEQUENCE</scope>
</reference>
<protein>
    <recommendedName>
        <fullName evidence="1">N-acetyltransferase domain-containing protein</fullName>
    </recommendedName>
</protein>
<dbReference type="EMBL" id="GALX01003128">
    <property type="protein sequence ID" value="JAB65338.1"/>
    <property type="molecule type" value="Transcribed_RNA"/>
</dbReference>
<dbReference type="InterPro" id="IPR016181">
    <property type="entry name" value="Acyl_CoA_acyltransferase"/>
</dbReference>
<dbReference type="InterPro" id="IPR000182">
    <property type="entry name" value="GNAT_dom"/>
</dbReference>
<dbReference type="GO" id="GO:0016747">
    <property type="term" value="F:acyltransferase activity, transferring groups other than amino-acyl groups"/>
    <property type="evidence" value="ECO:0007669"/>
    <property type="project" value="InterPro"/>
</dbReference>
<sequence>MYLLTNACEFNRNIHHQVNFAWILEMSECHNELLMNIPDEDLEKLADMYKEHGEIPYASSVLTNGIRVRKKRSFFIRFMSPGNCWKDDGTFFALMEFPHSYDLAIFTLDKTCKNVYEGLTRTKRLHFERPLIFYAVHNIVYPTVLKIVQEKNLQVETDNAYYIFTVSKEKALEFNIDCPEEVVLRKLTPAHSTTVDKHWPHNFAHSQEFLSSLIELVGGWGLFLKSNNELVTWGLLTGLGQLGMIQTVESYQKKGYASVITKVLSKKIAERDEDPVGTVAVNNVASQNMFEKLGFENKGQCNYVNLKKII</sequence>
<evidence type="ECO:0000259" key="1">
    <source>
        <dbReference type="PROSITE" id="PS51186"/>
    </source>
</evidence>
<dbReference type="Gene3D" id="3.40.630.30">
    <property type="match status" value="2"/>
</dbReference>
<dbReference type="InterPro" id="IPR053225">
    <property type="entry name" value="Acyl-CoA_N-acyltransferase"/>
</dbReference>
<dbReference type="SUPFAM" id="SSF55729">
    <property type="entry name" value="Acyl-CoA N-acyltransferases (Nat)"/>
    <property type="match status" value="1"/>
</dbReference>
<organism evidence="2">
    <name type="scientific">Anoplophora glabripennis</name>
    <name type="common">Asian longhorn beetle</name>
    <name type="synonym">Anoplophora nobilis</name>
    <dbReference type="NCBI Taxonomy" id="217634"/>
    <lineage>
        <taxon>Eukaryota</taxon>
        <taxon>Metazoa</taxon>
        <taxon>Ecdysozoa</taxon>
        <taxon>Arthropoda</taxon>
        <taxon>Hexapoda</taxon>
        <taxon>Insecta</taxon>
        <taxon>Pterygota</taxon>
        <taxon>Neoptera</taxon>
        <taxon>Endopterygota</taxon>
        <taxon>Coleoptera</taxon>
        <taxon>Polyphaga</taxon>
        <taxon>Cucujiformia</taxon>
        <taxon>Chrysomeloidea</taxon>
        <taxon>Cerambycidae</taxon>
        <taxon>Lamiinae</taxon>
        <taxon>Lamiini</taxon>
        <taxon>Anoplophora</taxon>
    </lineage>
</organism>
<accession>V5GY58</accession>